<keyword evidence="3" id="KW-1185">Reference proteome</keyword>
<proteinExistence type="predicted"/>
<feature type="chain" id="PRO_5034068638" evidence="1">
    <location>
        <begin position="25"/>
        <end position="388"/>
    </location>
</feature>
<feature type="signal peptide" evidence="1">
    <location>
        <begin position="1"/>
        <end position="24"/>
    </location>
</feature>
<dbReference type="SUPFAM" id="SSF50969">
    <property type="entry name" value="YVTN repeat-like/Quinoprotein amine dehydrogenase"/>
    <property type="match status" value="1"/>
</dbReference>
<accession>A0A8H6QUT3</accession>
<reference evidence="2" key="1">
    <citation type="submission" date="2020-06" db="EMBL/GenBank/DDBJ databases">
        <title>Draft genome sequences of strains closely related to Aspergillus parafelis and Aspergillus hiratsukae.</title>
        <authorList>
            <person name="Dos Santos R.A.C."/>
            <person name="Rivero-Menendez O."/>
            <person name="Steenwyk J.L."/>
            <person name="Mead M.E."/>
            <person name="Goldman G.H."/>
            <person name="Alastruey-Izquierdo A."/>
            <person name="Rokas A."/>
        </authorList>
    </citation>
    <scope>NUCLEOTIDE SEQUENCE</scope>
    <source>
        <strain evidence="2">CNM-CM7691</strain>
    </source>
</reference>
<gene>
    <name evidence="2" type="ORF">CNMCM7691_008401</name>
</gene>
<protein>
    <submittedName>
        <fullName evidence="2">Uncharacterized protein</fullName>
    </submittedName>
</protein>
<dbReference type="InterPro" id="IPR011044">
    <property type="entry name" value="Quino_amine_DH_bsu"/>
</dbReference>
<evidence type="ECO:0000313" key="3">
    <source>
        <dbReference type="Proteomes" id="UP000641853"/>
    </source>
</evidence>
<dbReference type="Proteomes" id="UP000641853">
    <property type="component" value="Unassembled WGS sequence"/>
</dbReference>
<organism evidence="2 3">
    <name type="scientific">Aspergillus felis</name>
    <dbReference type="NCBI Taxonomy" id="1287682"/>
    <lineage>
        <taxon>Eukaryota</taxon>
        <taxon>Fungi</taxon>
        <taxon>Dikarya</taxon>
        <taxon>Ascomycota</taxon>
        <taxon>Pezizomycotina</taxon>
        <taxon>Eurotiomycetes</taxon>
        <taxon>Eurotiomycetidae</taxon>
        <taxon>Eurotiales</taxon>
        <taxon>Aspergillaceae</taxon>
        <taxon>Aspergillus</taxon>
        <taxon>Aspergillus subgen. Fumigati</taxon>
    </lineage>
</organism>
<sequence>MYMFGGMFLMLLSVITLLAALTSATPRSQHFIGPETTSDANKDLIITGVYRDNQKFKDPMIIVHDIYGKVAWNWTVSDVRKNTPKELIECIDGRSATEARFAAKGTKVTAIIGNAALVIDYPGKEVLCGVCLRGQLGAAHTVELLPDNLFAIADTSQNSDAGVWIYDATEQCPRTEYQHLKGIRAIHGMIWDEHLKTLWVSGTTEAANGKGVTAYGIVQGYQYDSGKRTFNVSQNYKFPCASRLTTEWACTSEGAYWDGPHDLVPVPNERLLLVPLEKDIHAINLASGEVFDDGAELTRLYLKGFQPLGTRTGLFDDQLPRSDIKSISVRADGSALYTQAVWKETGQWFGVANQVNHLDQSGNACYFYKGRRVYRSRWFQEIPGWPTA</sequence>
<keyword evidence="1" id="KW-0732">Signal</keyword>
<dbReference type="EMBL" id="JACBAG010001861">
    <property type="protein sequence ID" value="KAF7179468.1"/>
    <property type="molecule type" value="Genomic_DNA"/>
</dbReference>
<comment type="caution">
    <text evidence="2">The sequence shown here is derived from an EMBL/GenBank/DDBJ whole genome shotgun (WGS) entry which is preliminary data.</text>
</comment>
<evidence type="ECO:0000256" key="1">
    <source>
        <dbReference type="SAM" id="SignalP"/>
    </source>
</evidence>
<dbReference type="AlphaFoldDB" id="A0A8H6QUT3"/>
<evidence type="ECO:0000313" key="2">
    <source>
        <dbReference type="EMBL" id="KAF7179468.1"/>
    </source>
</evidence>
<name>A0A8H6QUT3_9EURO</name>